<feature type="domain" description="N-acetyltransferase" evidence="1">
    <location>
        <begin position="6"/>
        <end position="173"/>
    </location>
</feature>
<proteinExistence type="predicted"/>
<comment type="caution">
    <text evidence="2">The sequence shown here is derived from an EMBL/GenBank/DDBJ whole genome shotgun (WGS) entry which is preliminary data.</text>
</comment>
<keyword evidence="3" id="KW-1185">Reference proteome</keyword>
<protein>
    <submittedName>
        <fullName evidence="2">Ribosomal-protein-serine acetyltransferase</fullName>
    </submittedName>
</protein>
<dbReference type="PROSITE" id="PS51186">
    <property type="entry name" value="GNAT"/>
    <property type="match status" value="1"/>
</dbReference>
<organism evidence="2 3">
    <name type="scientific">Deinococcus aerolatus</name>
    <dbReference type="NCBI Taxonomy" id="522487"/>
    <lineage>
        <taxon>Bacteria</taxon>
        <taxon>Thermotogati</taxon>
        <taxon>Deinococcota</taxon>
        <taxon>Deinococci</taxon>
        <taxon>Deinococcales</taxon>
        <taxon>Deinococcaceae</taxon>
        <taxon>Deinococcus</taxon>
    </lineage>
</organism>
<accession>A0ABQ2G101</accession>
<dbReference type="InterPro" id="IPR051531">
    <property type="entry name" value="N-acetyltransferase"/>
</dbReference>
<dbReference type="SUPFAM" id="SSF55729">
    <property type="entry name" value="Acyl-CoA N-acyltransferases (Nat)"/>
    <property type="match status" value="1"/>
</dbReference>
<dbReference type="RefSeq" id="WP_188968534.1">
    <property type="nucleotide sequence ID" value="NZ_BMOL01000001.1"/>
</dbReference>
<dbReference type="Proteomes" id="UP000639973">
    <property type="component" value="Unassembled WGS sequence"/>
</dbReference>
<dbReference type="PANTHER" id="PTHR43792:SF1">
    <property type="entry name" value="N-ACETYLTRANSFERASE DOMAIN-CONTAINING PROTEIN"/>
    <property type="match status" value="1"/>
</dbReference>
<gene>
    <name evidence="2" type="ORF">GCM10010840_04440</name>
</gene>
<dbReference type="InterPro" id="IPR000182">
    <property type="entry name" value="GNAT_dom"/>
</dbReference>
<evidence type="ECO:0000313" key="3">
    <source>
        <dbReference type="Proteomes" id="UP000639973"/>
    </source>
</evidence>
<name>A0ABQ2G101_9DEIO</name>
<dbReference type="Gene3D" id="3.40.630.30">
    <property type="match status" value="1"/>
</dbReference>
<sequence length="183" mass="20316">MTAHRVVLRPLRPEDAATFVAYRNDPEVARFQAWTLPYLQRHAESLIDAMRERTPGQPGWTQLALVDANTGELLGDFAVNGASPGEGAQAEVGFTLARHAQGRGLASEGLALLLAQLFGPHALHRVYAHIDPRNAPAAALLTRAGFRHEGTARESYWHRGEWTDDARYGLLAREWHTRHLEKA</sequence>
<dbReference type="InterPro" id="IPR016181">
    <property type="entry name" value="Acyl_CoA_acyltransferase"/>
</dbReference>
<evidence type="ECO:0000259" key="1">
    <source>
        <dbReference type="PROSITE" id="PS51186"/>
    </source>
</evidence>
<dbReference type="Pfam" id="PF13302">
    <property type="entry name" value="Acetyltransf_3"/>
    <property type="match status" value="1"/>
</dbReference>
<dbReference type="EMBL" id="BMOL01000001">
    <property type="protein sequence ID" value="GGL69441.1"/>
    <property type="molecule type" value="Genomic_DNA"/>
</dbReference>
<evidence type="ECO:0000313" key="2">
    <source>
        <dbReference type="EMBL" id="GGL69441.1"/>
    </source>
</evidence>
<dbReference type="PANTHER" id="PTHR43792">
    <property type="entry name" value="GNAT FAMILY, PUTATIVE (AFU_ORTHOLOGUE AFUA_3G00765)-RELATED-RELATED"/>
    <property type="match status" value="1"/>
</dbReference>
<reference evidence="3" key="1">
    <citation type="journal article" date="2019" name="Int. J. Syst. Evol. Microbiol.">
        <title>The Global Catalogue of Microorganisms (GCM) 10K type strain sequencing project: providing services to taxonomists for standard genome sequencing and annotation.</title>
        <authorList>
            <consortium name="The Broad Institute Genomics Platform"/>
            <consortium name="The Broad Institute Genome Sequencing Center for Infectious Disease"/>
            <person name="Wu L."/>
            <person name="Ma J."/>
        </authorList>
    </citation>
    <scope>NUCLEOTIDE SEQUENCE [LARGE SCALE GENOMIC DNA]</scope>
    <source>
        <strain evidence="3">JCM 15442</strain>
    </source>
</reference>